<proteinExistence type="predicted"/>
<keyword evidence="2" id="KW-1185">Reference proteome</keyword>
<name>A0ABX9AU63_9PSED</name>
<dbReference type="EMBL" id="CP081966">
    <property type="protein sequence ID" value="QZP24175.1"/>
    <property type="molecule type" value="Genomic_DNA"/>
</dbReference>
<dbReference type="RefSeq" id="WP_028691891.1">
    <property type="nucleotide sequence ID" value="NZ_CP081966.1"/>
</dbReference>
<organism evidence="1 2">
    <name type="scientific">Pseudomonas mosselii</name>
    <dbReference type="NCBI Taxonomy" id="78327"/>
    <lineage>
        <taxon>Bacteria</taxon>
        <taxon>Pseudomonadati</taxon>
        <taxon>Pseudomonadota</taxon>
        <taxon>Gammaproteobacteria</taxon>
        <taxon>Pseudomonadales</taxon>
        <taxon>Pseudomonadaceae</taxon>
        <taxon>Pseudomonas</taxon>
    </lineage>
</organism>
<reference evidence="1 2" key="1">
    <citation type="submission" date="2021-08" db="EMBL/GenBank/DDBJ databases">
        <title>Bactericidal Effect of Pseudomonas oryziphila sp. nov., a novel Pseudomonas Species Against Xanthomonas oryzae Reduces Disease Severity of Bacterial Leaf Streak of Rice.</title>
        <authorList>
            <person name="Yang R."/>
            <person name="Li S."/>
            <person name="Li Y."/>
            <person name="Yan Y."/>
            <person name="Fang Y."/>
            <person name="Zou L."/>
            <person name="Chen G."/>
        </authorList>
    </citation>
    <scope>NUCLEOTIDE SEQUENCE [LARGE SCALE GENOMIC DNA]</scope>
    <source>
        <strain evidence="1 2">DSM 17497</strain>
    </source>
</reference>
<accession>A0ABX9AU63</accession>
<evidence type="ECO:0000313" key="1">
    <source>
        <dbReference type="EMBL" id="QZP24175.1"/>
    </source>
</evidence>
<evidence type="ECO:0000313" key="2">
    <source>
        <dbReference type="Proteomes" id="UP000825591"/>
    </source>
</evidence>
<sequence length="62" mass="7018">MKRRGNVVHTVGDYKVYEMVTTYMNNQTKVESYSVVGPRSDPTWLHSLESAVSEAEKLAAQQ</sequence>
<dbReference type="Proteomes" id="UP000825591">
    <property type="component" value="Chromosome"/>
</dbReference>
<gene>
    <name evidence="1" type="ORF">K5H97_15130</name>
</gene>
<protein>
    <submittedName>
        <fullName evidence="1">Uncharacterized protein</fullName>
    </submittedName>
</protein>